<feature type="non-terminal residue" evidence="1">
    <location>
        <position position="1"/>
    </location>
</feature>
<name>A0A699JCU8_TANCI</name>
<gene>
    <name evidence="1" type="ORF">Tci_597792</name>
</gene>
<protein>
    <submittedName>
        <fullName evidence="1">Metal tolerance protein 2</fullName>
    </submittedName>
</protein>
<reference evidence="1" key="1">
    <citation type="journal article" date="2019" name="Sci. Rep.">
        <title>Draft genome of Tanacetum cinerariifolium, the natural source of mosquito coil.</title>
        <authorList>
            <person name="Yamashiro T."/>
            <person name="Shiraishi A."/>
            <person name="Satake H."/>
            <person name="Nakayama K."/>
        </authorList>
    </citation>
    <scope>NUCLEOTIDE SEQUENCE</scope>
</reference>
<organism evidence="1">
    <name type="scientific">Tanacetum cinerariifolium</name>
    <name type="common">Dalmatian daisy</name>
    <name type="synonym">Chrysanthemum cinerariifolium</name>
    <dbReference type="NCBI Taxonomy" id="118510"/>
    <lineage>
        <taxon>Eukaryota</taxon>
        <taxon>Viridiplantae</taxon>
        <taxon>Streptophyta</taxon>
        <taxon>Embryophyta</taxon>
        <taxon>Tracheophyta</taxon>
        <taxon>Spermatophyta</taxon>
        <taxon>Magnoliopsida</taxon>
        <taxon>eudicotyledons</taxon>
        <taxon>Gunneridae</taxon>
        <taxon>Pentapetalae</taxon>
        <taxon>asterids</taxon>
        <taxon>campanulids</taxon>
        <taxon>Asterales</taxon>
        <taxon>Asteraceae</taxon>
        <taxon>Asteroideae</taxon>
        <taxon>Anthemideae</taxon>
        <taxon>Anthemidinae</taxon>
        <taxon>Tanacetum</taxon>
    </lineage>
</organism>
<accession>A0A699JCU8</accession>
<dbReference type="AlphaFoldDB" id="A0A699JCU8"/>
<sequence length="89" mass="9768">FDFDAKNTRNKMAMGYIAIGWNVFRFYGMPKRAGEWVGSGLMKENACHHRADAISLLDALIAVERAGRFGTKGLALTFVASALDSDVLN</sequence>
<dbReference type="EMBL" id="BKCJ010393883">
    <property type="protein sequence ID" value="GFA25820.1"/>
    <property type="molecule type" value="Genomic_DNA"/>
</dbReference>
<comment type="caution">
    <text evidence="1">The sequence shown here is derived from an EMBL/GenBank/DDBJ whole genome shotgun (WGS) entry which is preliminary data.</text>
</comment>
<proteinExistence type="predicted"/>
<evidence type="ECO:0000313" key="1">
    <source>
        <dbReference type="EMBL" id="GFA25820.1"/>
    </source>
</evidence>